<evidence type="ECO:0000313" key="8">
    <source>
        <dbReference type="EMBL" id="PZQ19313.1"/>
    </source>
</evidence>
<dbReference type="GO" id="GO:0005886">
    <property type="term" value="C:plasma membrane"/>
    <property type="evidence" value="ECO:0007669"/>
    <property type="project" value="UniProtKB-SubCell"/>
</dbReference>
<feature type="transmembrane region" description="Helical" evidence="6">
    <location>
        <begin position="275"/>
        <end position="294"/>
    </location>
</feature>
<sequence length="363" mass="37347">MRSTTTPRTRPTQPKPATNCCRNAARNALVRPPRGRGGRDRLSDAGSDRALRAALRLAPARAFSERTIGIGCLLAASASWGFNWTAIKVVSAEAPPMAARGTAALAACVLLFALAAARREDVLPSPDGWPGLIWRSFTNVFAWMGFSALSVHWLRIPEAALLVYTMPIWAMALSFGLQGARPGRTAILALVLAMTGVSILLGGAGSALRPENLPGVAFALAAAGLFALGATTSRRGGSLPALADVSWQLAIGGAMLVAVSWSLEAGPAADPSPAVWSAWAYMALGPMAAGYLAWFRAVRALPASVAATGMLLVPVWAAVGSWICLGESLSRLDALAFAVTLGGVALAARPAPGAAAQSTTAGN</sequence>
<evidence type="ECO:0000256" key="1">
    <source>
        <dbReference type="ARBA" id="ARBA00004651"/>
    </source>
</evidence>
<feature type="transmembrane region" description="Helical" evidence="6">
    <location>
        <begin position="301"/>
        <end position="323"/>
    </location>
</feature>
<evidence type="ECO:0000256" key="5">
    <source>
        <dbReference type="ARBA" id="ARBA00023136"/>
    </source>
</evidence>
<evidence type="ECO:0000256" key="2">
    <source>
        <dbReference type="ARBA" id="ARBA00022475"/>
    </source>
</evidence>
<dbReference type="AlphaFoldDB" id="A0A2W5MNN9"/>
<keyword evidence="5 6" id="KW-0472">Membrane</keyword>
<organism evidence="8 9">
    <name type="scientific">Ancylobacter novellus</name>
    <name type="common">Thiobacillus novellus</name>
    <dbReference type="NCBI Taxonomy" id="921"/>
    <lineage>
        <taxon>Bacteria</taxon>
        <taxon>Pseudomonadati</taxon>
        <taxon>Pseudomonadota</taxon>
        <taxon>Alphaproteobacteria</taxon>
        <taxon>Hyphomicrobiales</taxon>
        <taxon>Xanthobacteraceae</taxon>
        <taxon>Ancylobacter</taxon>
    </lineage>
</organism>
<protein>
    <submittedName>
        <fullName evidence="8">EamA family transporter</fullName>
    </submittedName>
</protein>
<evidence type="ECO:0000256" key="3">
    <source>
        <dbReference type="ARBA" id="ARBA00022692"/>
    </source>
</evidence>
<feature type="transmembrane region" description="Helical" evidence="6">
    <location>
        <begin position="98"/>
        <end position="117"/>
    </location>
</feature>
<evidence type="ECO:0000313" key="9">
    <source>
        <dbReference type="Proteomes" id="UP000249577"/>
    </source>
</evidence>
<keyword evidence="2" id="KW-1003">Cell membrane</keyword>
<feature type="transmembrane region" description="Helical" evidence="6">
    <location>
        <begin position="187"/>
        <end position="207"/>
    </location>
</feature>
<dbReference type="Gene3D" id="1.10.3730.20">
    <property type="match status" value="1"/>
</dbReference>
<feature type="transmembrane region" description="Helical" evidence="6">
    <location>
        <begin position="161"/>
        <end position="180"/>
    </location>
</feature>
<keyword evidence="3 6" id="KW-0812">Transmembrane</keyword>
<evidence type="ECO:0000256" key="6">
    <source>
        <dbReference type="SAM" id="Phobius"/>
    </source>
</evidence>
<feature type="domain" description="EamA" evidence="7">
    <location>
        <begin position="68"/>
        <end position="201"/>
    </location>
</feature>
<dbReference type="InterPro" id="IPR000620">
    <property type="entry name" value="EamA_dom"/>
</dbReference>
<feature type="transmembrane region" description="Helical" evidence="6">
    <location>
        <begin position="245"/>
        <end position="263"/>
    </location>
</feature>
<comment type="caution">
    <text evidence="8">The sequence shown here is derived from an EMBL/GenBank/DDBJ whole genome shotgun (WGS) entry which is preliminary data.</text>
</comment>
<dbReference type="Proteomes" id="UP000249577">
    <property type="component" value="Unassembled WGS sequence"/>
</dbReference>
<feature type="domain" description="EamA" evidence="7">
    <location>
        <begin position="214"/>
        <end position="347"/>
    </location>
</feature>
<comment type="subcellular location">
    <subcellularLocation>
        <location evidence="1">Cell membrane</location>
        <topology evidence="1">Multi-pass membrane protein</topology>
    </subcellularLocation>
</comment>
<evidence type="ECO:0000256" key="4">
    <source>
        <dbReference type="ARBA" id="ARBA00022989"/>
    </source>
</evidence>
<dbReference type="Pfam" id="PF00892">
    <property type="entry name" value="EamA"/>
    <property type="match status" value="2"/>
</dbReference>
<feature type="transmembrane region" description="Helical" evidence="6">
    <location>
        <begin position="213"/>
        <end position="233"/>
    </location>
</feature>
<dbReference type="EMBL" id="QFPN01000001">
    <property type="protein sequence ID" value="PZQ19313.1"/>
    <property type="molecule type" value="Genomic_DNA"/>
</dbReference>
<reference evidence="8 9" key="1">
    <citation type="submission" date="2017-08" db="EMBL/GenBank/DDBJ databases">
        <title>Infants hospitalized years apart are colonized by the same room-sourced microbial strains.</title>
        <authorList>
            <person name="Brooks B."/>
            <person name="Olm M.R."/>
            <person name="Firek B.A."/>
            <person name="Baker R."/>
            <person name="Thomas B.C."/>
            <person name="Morowitz M.J."/>
            <person name="Banfield J.F."/>
        </authorList>
    </citation>
    <scope>NUCLEOTIDE SEQUENCE [LARGE SCALE GENOMIC DNA]</scope>
    <source>
        <strain evidence="8">S2_005_003_R2_43</strain>
    </source>
</reference>
<proteinExistence type="predicted"/>
<dbReference type="PANTHER" id="PTHR32322:SF18">
    <property type="entry name" value="S-ADENOSYLMETHIONINE_S-ADENOSYLHOMOCYSTEINE TRANSPORTER"/>
    <property type="match status" value="1"/>
</dbReference>
<keyword evidence="4 6" id="KW-1133">Transmembrane helix</keyword>
<dbReference type="InterPro" id="IPR050638">
    <property type="entry name" value="AA-Vitamin_Transporters"/>
</dbReference>
<feature type="transmembrane region" description="Helical" evidence="6">
    <location>
        <begin position="137"/>
        <end position="155"/>
    </location>
</feature>
<accession>A0A2W5MNN9</accession>
<name>A0A2W5MNN9_ANCNO</name>
<evidence type="ECO:0000259" key="7">
    <source>
        <dbReference type="Pfam" id="PF00892"/>
    </source>
</evidence>
<dbReference type="InterPro" id="IPR037185">
    <property type="entry name" value="EmrE-like"/>
</dbReference>
<gene>
    <name evidence="8" type="ORF">DI565_02765</name>
</gene>
<dbReference type="SUPFAM" id="SSF103481">
    <property type="entry name" value="Multidrug resistance efflux transporter EmrE"/>
    <property type="match status" value="2"/>
</dbReference>
<dbReference type="PANTHER" id="PTHR32322">
    <property type="entry name" value="INNER MEMBRANE TRANSPORTER"/>
    <property type="match status" value="1"/>
</dbReference>